<sequence length="74" mass="8439">MESSEKPDPGPAFEQFSQEWMNWLMKKHIDAVNQLQSLANGFKVFGDVGKAAAVEFENVIKTLNQEVPRKKEDE</sequence>
<protein>
    <recommendedName>
        <fullName evidence="2">Tail assembly chaperone</fullName>
    </recommendedName>
</protein>
<evidence type="ECO:0008006" key="2">
    <source>
        <dbReference type="Google" id="ProtNLM"/>
    </source>
</evidence>
<proteinExistence type="predicted"/>
<accession>A0AAU6R691</accession>
<dbReference type="EMBL" id="OR756649">
    <property type="protein sequence ID" value="WZE63509.1"/>
    <property type="molecule type" value="Genomic_DNA"/>
</dbReference>
<name>A0AAU6R691_9CAUD</name>
<reference evidence="1" key="1">
    <citation type="submission" date="2023-10" db="EMBL/GenBank/DDBJ databases">
        <title>Two new lytic phages for Micrococcus sp. strain 1402.</title>
        <authorList>
            <person name="Petrzik K."/>
        </authorList>
    </citation>
    <scope>NUCLEOTIDE SEQUENCE</scope>
</reference>
<evidence type="ECO:0000313" key="1">
    <source>
        <dbReference type="EMBL" id="WZE63509.1"/>
    </source>
</evidence>
<organism evidence="1">
    <name type="scientific">Micrococcus phage Kurnik</name>
    <dbReference type="NCBI Taxonomy" id="3092208"/>
    <lineage>
        <taxon>Viruses</taxon>
        <taxon>Duplodnaviria</taxon>
        <taxon>Heunggongvirae</taxon>
        <taxon>Uroviricota</taxon>
        <taxon>Caudoviricetes</taxon>
    </lineage>
</organism>